<keyword evidence="17" id="KW-1185">Reference proteome</keyword>
<dbReference type="PROSITE" id="PS51257">
    <property type="entry name" value="PROKAR_LIPOPROTEIN"/>
    <property type="match status" value="1"/>
</dbReference>
<feature type="transmembrane region" description="Helical" evidence="11">
    <location>
        <begin position="271"/>
        <end position="295"/>
    </location>
</feature>
<evidence type="ECO:0000256" key="2">
    <source>
        <dbReference type="ARBA" id="ARBA00007379"/>
    </source>
</evidence>
<keyword evidence="4 10" id="KW-1003">Cell membrane</keyword>
<evidence type="ECO:0000259" key="12">
    <source>
        <dbReference type="Pfam" id="PF02687"/>
    </source>
</evidence>
<evidence type="ECO:0000313" key="17">
    <source>
        <dbReference type="Proteomes" id="UP000474718"/>
    </source>
</evidence>
<dbReference type="EMBL" id="FQVY01000002">
    <property type="protein sequence ID" value="SHG14462.1"/>
    <property type="molecule type" value="Genomic_DNA"/>
</dbReference>
<protein>
    <recommendedName>
        <fullName evidence="3 10">Cell division protein FtsX</fullName>
    </recommendedName>
</protein>
<evidence type="ECO:0000313" key="14">
    <source>
        <dbReference type="EMBL" id="MZL69193.1"/>
    </source>
</evidence>
<dbReference type="PIRSF" id="PIRSF003097">
    <property type="entry name" value="FtsX"/>
    <property type="match status" value="1"/>
</dbReference>
<keyword evidence="9 10" id="KW-0131">Cell cycle</keyword>
<evidence type="ECO:0000256" key="10">
    <source>
        <dbReference type="PIRNR" id="PIRNR003097"/>
    </source>
</evidence>
<evidence type="ECO:0000256" key="9">
    <source>
        <dbReference type="ARBA" id="ARBA00023306"/>
    </source>
</evidence>
<dbReference type="EMBL" id="WWVX01000002">
    <property type="protein sequence ID" value="MZL69193.1"/>
    <property type="molecule type" value="Genomic_DNA"/>
</dbReference>
<dbReference type="AlphaFoldDB" id="A0AAQ1RW35"/>
<dbReference type="Proteomes" id="UP000474718">
    <property type="component" value="Unassembled WGS sequence"/>
</dbReference>
<dbReference type="PANTHER" id="PTHR47755">
    <property type="entry name" value="CELL DIVISION PROTEIN FTSX"/>
    <property type="match status" value="1"/>
</dbReference>
<keyword evidence="5 10" id="KW-0132">Cell division</keyword>
<gene>
    <name evidence="14" type="ORF">GT747_05345</name>
    <name evidence="15" type="ORF">SAMN05444424_1640</name>
</gene>
<evidence type="ECO:0000256" key="3">
    <source>
        <dbReference type="ARBA" id="ARBA00021907"/>
    </source>
</evidence>
<dbReference type="Pfam" id="PF18075">
    <property type="entry name" value="FtsX_ECD"/>
    <property type="match status" value="1"/>
</dbReference>
<feature type="domain" description="ABC3 transporter permease C-terminal" evidence="12">
    <location>
        <begin position="175"/>
        <end position="297"/>
    </location>
</feature>
<keyword evidence="8 10" id="KW-0472">Membrane</keyword>
<comment type="caution">
    <text evidence="15">The sequence shown here is derived from an EMBL/GenBank/DDBJ whole genome shotgun (WGS) entry which is preliminary data.</text>
</comment>
<evidence type="ECO:0000256" key="4">
    <source>
        <dbReference type="ARBA" id="ARBA00022475"/>
    </source>
</evidence>
<feature type="transmembrane region" description="Helical" evidence="11">
    <location>
        <begin position="171"/>
        <end position="194"/>
    </location>
</feature>
<dbReference type="InterPro" id="IPR058204">
    <property type="entry name" value="FtsX_firmicutes-type"/>
</dbReference>
<dbReference type="RefSeq" id="WP_021660334.1">
    <property type="nucleotide sequence ID" value="NZ_FQVY01000002.1"/>
</dbReference>
<dbReference type="Proteomes" id="UP000184089">
    <property type="component" value="Unassembled WGS sequence"/>
</dbReference>
<feature type="domain" description="FtsX extracellular" evidence="13">
    <location>
        <begin position="60"/>
        <end position="152"/>
    </location>
</feature>
<evidence type="ECO:0000259" key="13">
    <source>
        <dbReference type="Pfam" id="PF18075"/>
    </source>
</evidence>
<feature type="transmembrane region" description="Helical" evidence="11">
    <location>
        <begin position="21"/>
        <end position="44"/>
    </location>
</feature>
<dbReference type="Gene3D" id="3.30.70.3040">
    <property type="match status" value="1"/>
</dbReference>
<keyword evidence="6 11" id="KW-0812">Transmembrane</keyword>
<evidence type="ECO:0000313" key="15">
    <source>
        <dbReference type="EMBL" id="SHG14462.1"/>
    </source>
</evidence>
<reference evidence="16" key="2">
    <citation type="submission" date="2016-11" db="EMBL/GenBank/DDBJ databases">
        <authorList>
            <person name="Jaros S."/>
            <person name="Januszkiewicz K."/>
            <person name="Wedrychowicz H."/>
        </authorList>
    </citation>
    <scope>NUCLEOTIDE SEQUENCE [LARGE SCALE GENOMIC DNA]</scope>
    <source>
        <strain evidence="16">DSM 4029</strain>
    </source>
</reference>
<evidence type="ECO:0000256" key="6">
    <source>
        <dbReference type="ARBA" id="ARBA00022692"/>
    </source>
</evidence>
<dbReference type="InterPro" id="IPR004513">
    <property type="entry name" value="FtsX"/>
</dbReference>
<proteinExistence type="inferred from homology"/>
<evidence type="ECO:0000256" key="5">
    <source>
        <dbReference type="ARBA" id="ARBA00022618"/>
    </source>
</evidence>
<dbReference type="Pfam" id="PF02687">
    <property type="entry name" value="FtsX"/>
    <property type="match status" value="1"/>
</dbReference>
<dbReference type="GO" id="GO:0051301">
    <property type="term" value="P:cell division"/>
    <property type="evidence" value="ECO:0007669"/>
    <property type="project" value="UniProtKB-KW"/>
</dbReference>
<organism evidence="15 16">
    <name type="scientific">Bittarella massiliensis</name>
    <name type="common">ex Durand et al. 2017</name>
    <dbReference type="NCBI Taxonomy" id="1720313"/>
    <lineage>
        <taxon>Bacteria</taxon>
        <taxon>Bacillati</taxon>
        <taxon>Bacillota</taxon>
        <taxon>Clostridia</taxon>
        <taxon>Eubacteriales</taxon>
        <taxon>Oscillospiraceae</taxon>
        <taxon>Bittarella (ex Durand et al. 2017)</taxon>
    </lineage>
</organism>
<comment type="function">
    <text evidence="10">Part of the ABC transporter FtsEX involved in asymmetric cellular division facilitating the initiation of sporulation.</text>
</comment>
<name>A0AAQ1RW35_9FIRM</name>
<dbReference type="GO" id="GO:0005886">
    <property type="term" value="C:plasma membrane"/>
    <property type="evidence" value="ECO:0007669"/>
    <property type="project" value="UniProtKB-SubCell"/>
</dbReference>
<dbReference type="PANTHER" id="PTHR47755:SF1">
    <property type="entry name" value="CELL DIVISION PROTEIN FTSX"/>
    <property type="match status" value="1"/>
</dbReference>
<comment type="similarity">
    <text evidence="2 10">Belongs to the ABC-4 integral membrane protein family. FtsX subfamily.</text>
</comment>
<dbReference type="InterPro" id="IPR040690">
    <property type="entry name" value="FtsX_ECD"/>
</dbReference>
<evidence type="ECO:0000256" key="1">
    <source>
        <dbReference type="ARBA" id="ARBA00004651"/>
    </source>
</evidence>
<dbReference type="InterPro" id="IPR003838">
    <property type="entry name" value="ABC3_permease_C"/>
</dbReference>
<feature type="transmembrane region" description="Helical" evidence="11">
    <location>
        <begin position="215"/>
        <end position="239"/>
    </location>
</feature>
<evidence type="ECO:0000313" key="16">
    <source>
        <dbReference type="Proteomes" id="UP000184089"/>
    </source>
</evidence>
<dbReference type="NCBIfam" id="NF038347">
    <property type="entry name" value="FtsX_Gpos"/>
    <property type="match status" value="1"/>
</dbReference>
<evidence type="ECO:0000256" key="7">
    <source>
        <dbReference type="ARBA" id="ARBA00022989"/>
    </source>
</evidence>
<sequence>MKGSGTGYLVKTGIKSIWHNKLMSLASIAVLSACLMILGVAALFSVNMGEALAYVESQNEIVVFIAEEATDEERVDLEALVAGTGNIESYQYISKEDALKETKEEFGPDSALLDGLEEDNPLPASYRIKLQNLDYMYDTVSTFQNAPGVETVSYPQDVAETIVSLKNMVSIFGIAIIAVFVAVSLVIISNTIRLTVFARRREINIMKYVGATNGFIRLPFVVEGMFIGLLAALIAYFAVWGGYQGIMNMIMGTTSQFLQSMADSLIPFGEIWYWVLAGFALTGMGTGALGSVLSIRKHLKV</sequence>
<accession>A0AAQ1RW35</accession>
<evidence type="ECO:0000256" key="11">
    <source>
        <dbReference type="SAM" id="Phobius"/>
    </source>
</evidence>
<comment type="subcellular location">
    <subcellularLocation>
        <location evidence="1">Cell membrane</location>
        <topology evidence="1">Multi-pass membrane protein</topology>
    </subcellularLocation>
</comment>
<reference evidence="15" key="1">
    <citation type="submission" date="2016-11" db="EMBL/GenBank/DDBJ databases">
        <authorList>
            <person name="Varghese N."/>
            <person name="Submissions S."/>
        </authorList>
    </citation>
    <scope>NUCLEOTIDE SEQUENCE</scope>
    <source>
        <strain evidence="15">DSM 4029</strain>
    </source>
</reference>
<reference evidence="14 17" key="3">
    <citation type="journal article" date="2019" name="Nat. Med.">
        <title>A library of human gut bacterial isolates paired with longitudinal multiomics data enables mechanistic microbiome research.</title>
        <authorList>
            <person name="Poyet M."/>
            <person name="Groussin M."/>
            <person name="Gibbons S.M."/>
            <person name="Avila-Pacheco J."/>
            <person name="Jiang X."/>
            <person name="Kearney S.M."/>
            <person name="Perrotta A.R."/>
            <person name="Berdy B."/>
            <person name="Zhao S."/>
            <person name="Lieberman T.D."/>
            <person name="Swanson P.K."/>
            <person name="Smith M."/>
            <person name="Roesemann S."/>
            <person name="Alexander J.E."/>
            <person name="Rich S.A."/>
            <person name="Livny J."/>
            <person name="Vlamakis H."/>
            <person name="Clish C."/>
            <person name="Bullock K."/>
            <person name="Deik A."/>
            <person name="Scott J."/>
            <person name="Pierce K.A."/>
            <person name="Xavier R.J."/>
            <person name="Alm E.J."/>
        </authorList>
    </citation>
    <scope>NUCLEOTIDE SEQUENCE [LARGE SCALE GENOMIC DNA]</scope>
    <source>
        <strain evidence="14 17">BIOML-A2</strain>
    </source>
</reference>
<evidence type="ECO:0000256" key="8">
    <source>
        <dbReference type="ARBA" id="ARBA00023136"/>
    </source>
</evidence>
<keyword evidence="7 11" id="KW-1133">Transmembrane helix</keyword>